<sequence>MKMKILLVVLALLTGSAAMSNESEYNQGVESFRAKDYSNARVHWQAAVTQNVRAAHNNLGYLFYYGLGGAPDQERAVELWTIAAKNGDREAQWHLAVAFEEGNGMNQDLVSAYAWYRCADANFAAAPLIDQADAETVKDVKSAIVRLVAKLSIDQVRDSEGLARKYIEAYPYSSKWLLPETQSMN</sequence>
<evidence type="ECO:0000256" key="1">
    <source>
        <dbReference type="SAM" id="SignalP"/>
    </source>
</evidence>
<dbReference type="SMART" id="SM00671">
    <property type="entry name" value="SEL1"/>
    <property type="match status" value="2"/>
</dbReference>
<name>A0A6L6QDP5_9BURK</name>
<dbReference type="SUPFAM" id="SSF81901">
    <property type="entry name" value="HCP-like"/>
    <property type="match status" value="1"/>
</dbReference>
<reference evidence="2 3" key="1">
    <citation type="submission" date="2019-11" db="EMBL/GenBank/DDBJ databases">
        <title>Type strains purchased from KCTC, JCM and DSMZ.</title>
        <authorList>
            <person name="Lu H."/>
        </authorList>
    </citation>
    <scope>NUCLEOTIDE SEQUENCE [LARGE SCALE GENOMIC DNA]</scope>
    <source>
        <strain evidence="2 3">JCM 31587</strain>
    </source>
</reference>
<dbReference type="OrthoDB" id="8776206at2"/>
<gene>
    <name evidence="2" type="ORF">GM658_07780</name>
</gene>
<dbReference type="InterPro" id="IPR011990">
    <property type="entry name" value="TPR-like_helical_dom_sf"/>
</dbReference>
<dbReference type="EMBL" id="WNKX01000005">
    <property type="protein sequence ID" value="MTW10502.1"/>
    <property type="molecule type" value="Genomic_DNA"/>
</dbReference>
<accession>A0A6L6QDP5</accession>
<dbReference type="Proteomes" id="UP000472320">
    <property type="component" value="Unassembled WGS sequence"/>
</dbReference>
<dbReference type="AlphaFoldDB" id="A0A6L6QDP5"/>
<feature type="chain" id="PRO_5027047147" description="Sel1 repeat family protein" evidence="1">
    <location>
        <begin position="21"/>
        <end position="185"/>
    </location>
</feature>
<organism evidence="2 3">
    <name type="scientific">Massilia eburnea</name>
    <dbReference type="NCBI Taxonomy" id="1776165"/>
    <lineage>
        <taxon>Bacteria</taxon>
        <taxon>Pseudomonadati</taxon>
        <taxon>Pseudomonadota</taxon>
        <taxon>Betaproteobacteria</taxon>
        <taxon>Burkholderiales</taxon>
        <taxon>Oxalobacteraceae</taxon>
        <taxon>Telluria group</taxon>
        <taxon>Massilia</taxon>
    </lineage>
</organism>
<dbReference type="InterPro" id="IPR006597">
    <property type="entry name" value="Sel1-like"/>
</dbReference>
<evidence type="ECO:0008006" key="4">
    <source>
        <dbReference type="Google" id="ProtNLM"/>
    </source>
</evidence>
<dbReference type="Gene3D" id="1.25.40.10">
    <property type="entry name" value="Tetratricopeptide repeat domain"/>
    <property type="match status" value="1"/>
</dbReference>
<dbReference type="Pfam" id="PF08238">
    <property type="entry name" value="Sel1"/>
    <property type="match status" value="2"/>
</dbReference>
<comment type="caution">
    <text evidence="2">The sequence shown here is derived from an EMBL/GenBank/DDBJ whole genome shotgun (WGS) entry which is preliminary data.</text>
</comment>
<evidence type="ECO:0000313" key="2">
    <source>
        <dbReference type="EMBL" id="MTW10502.1"/>
    </source>
</evidence>
<evidence type="ECO:0000313" key="3">
    <source>
        <dbReference type="Proteomes" id="UP000472320"/>
    </source>
</evidence>
<protein>
    <recommendedName>
        <fullName evidence="4">Sel1 repeat family protein</fullName>
    </recommendedName>
</protein>
<feature type="signal peptide" evidence="1">
    <location>
        <begin position="1"/>
        <end position="20"/>
    </location>
</feature>
<proteinExistence type="predicted"/>
<dbReference type="PANTHER" id="PTHR43628:SF1">
    <property type="entry name" value="CHITIN SYNTHASE REGULATORY FACTOR 2-RELATED"/>
    <property type="match status" value="1"/>
</dbReference>
<keyword evidence="3" id="KW-1185">Reference proteome</keyword>
<keyword evidence="1" id="KW-0732">Signal</keyword>
<dbReference type="InterPro" id="IPR052945">
    <property type="entry name" value="Mitotic_Regulator"/>
</dbReference>
<dbReference type="PANTHER" id="PTHR43628">
    <property type="entry name" value="ACTIVATOR OF C KINASE PROTEIN 1-RELATED"/>
    <property type="match status" value="1"/>
</dbReference>